<organism evidence="2 3">
    <name type="scientific">Pendulispora brunnea</name>
    <dbReference type="NCBI Taxonomy" id="2905690"/>
    <lineage>
        <taxon>Bacteria</taxon>
        <taxon>Pseudomonadati</taxon>
        <taxon>Myxococcota</taxon>
        <taxon>Myxococcia</taxon>
        <taxon>Myxococcales</taxon>
        <taxon>Sorangiineae</taxon>
        <taxon>Pendulisporaceae</taxon>
        <taxon>Pendulispora</taxon>
    </lineage>
</organism>
<gene>
    <name evidence="2" type="ORF">LZC95_19860</name>
</gene>
<dbReference type="RefSeq" id="WP_394849695.1">
    <property type="nucleotide sequence ID" value="NZ_CP089982.1"/>
</dbReference>
<keyword evidence="3" id="KW-1185">Reference proteome</keyword>
<dbReference type="Proteomes" id="UP001379533">
    <property type="component" value="Chromosome"/>
</dbReference>
<name>A0ABZ2KPS9_9BACT</name>
<dbReference type="InterPro" id="IPR012334">
    <property type="entry name" value="Pectin_lyas_fold"/>
</dbReference>
<dbReference type="InterPro" id="IPR011050">
    <property type="entry name" value="Pectin_lyase_fold/virulence"/>
</dbReference>
<accession>A0ABZ2KPS9</accession>
<evidence type="ECO:0000313" key="2">
    <source>
        <dbReference type="EMBL" id="WXA99065.1"/>
    </source>
</evidence>
<sequence>MNTNEAAAILPVGPNVSNVRRFGAIGDGVANDTLAVQAAIEAVPRAGGVVYFPPGMYRLTSPLRIARGSIRLCGAGRHLSTLRQSGFFGPLMLGGPVLEPLPTAPSLVNGPGAALDFRGSKFDHYLNLRDCPSLEVDGLSQFCAECFFKPSDVSTVGQLFGSYGRLFSTAPFTSAFSLFKVGDRIVAHVTVNGVMHSLLSPPGTLVMGKVYHVAVTFDGEGADTTLRLYVNDPGTGPNEPIASLTLSGKGVLTQSDYENVVVGFSFFGWPCTGGAYFNMCGGDLDSIRISHRAVYERTIKAPDAKLPFVSGQTLVVVNGDRVNDSFVVLATSSGPFYCALRRISMKSIITNVEVSDLGFSGGGLDFFLTPDGRYRNLYIASARYGMRLKNNCFFSAGHNIDMLITSGKGGEFGIENSDASGVNHWSQLKILAKLGFVSYSSSVSLVDANFQVWKDYAAVFSGAGGSNATIDIRNPIINDEGCTTPPKNAILAFDSVLGAHISGGLLQYIWSKAPLLSVTGPSHVGIVGTTLSPALDAEEVVHGHPDGAPKNISLLAARMVQPIRPVPVTKSGQMSINMLP</sequence>
<dbReference type="Gene3D" id="2.60.120.200">
    <property type="match status" value="1"/>
</dbReference>
<reference evidence="2 3" key="1">
    <citation type="submission" date="2021-12" db="EMBL/GenBank/DDBJ databases">
        <title>Discovery of the Pendulisporaceae a myxobacterial family with distinct sporulation behavior and unique specialized metabolism.</title>
        <authorList>
            <person name="Garcia R."/>
            <person name="Popoff A."/>
            <person name="Bader C.D."/>
            <person name="Loehr J."/>
            <person name="Walesch S."/>
            <person name="Walt C."/>
            <person name="Boldt J."/>
            <person name="Bunk B."/>
            <person name="Haeckl F.J.F.P.J."/>
            <person name="Gunesch A.P."/>
            <person name="Birkelbach J."/>
            <person name="Nuebel U."/>
            <person name="Pietschmann T."/>
            <person name="Bach T."/>
            <person name="Mueller R."/>
        </authorList>
    </citation>
    <scope>NUCLEOTIDE SEQUENCE [LARGE SCALE GENOMIC DNA]</scope>
    <source>
        <strain evidence="2 3">MSr12523</strain>
    </source>
</reference>
<evidence type="ECO:0000313" key="3">
    <source>
        <dbReference type="Proteomes" id="UP001379533"/>
    </source>
</evidence>
<evidence type="ECO:0000259" key="1">
    <source>
        <dbReference type="Pfam" id="PF12708"/>
    </source>
</evidence>
<dbReference type="SUPFAM" id="SSF49899">
    <property type="entry name" value="Concanavalin A-like lectins/glucanases"/>
    <property type="match status" value="1"/>
</dbReference>
<feature type="domain" description="Rhamnogalacturonase A/B/Epimerase-like pectate lyase" evidence="1">
    <location>
        <begin position="18"/>
        <end position="88"/>
    </location>
</feature>
<dbReference type="InterPro" id="IPR024535">
    <property type="entry name" value="RHGA/B-epi-like_pectate_lyase"/>
</dbReference>
<protein>
    <recommendedName>
        <fullName evidence="1">Rhamnogalacturonase A/B/Epimerase-like pectate lyase domain-containing protein</fullName>
    </recommendedName>
</protein>
<dbReference type="Pfam" id="PF12708">
    <property type="entry name" value="Pect-lyase_RHGA_epim"/>
    <property type="match status" value="1"/>
</dbReference>
<proteinExistence type="predicted"/>
<dbReference type="InterPro" id="IPR013320">
    <property type="entry name" value="ConA-like_dom_sf"/>
</dbReference>
<dbReference type="Gene3D" id="2.160.20.10">
    <property type="entry name" value="Single-stranded right-handed beta-helix, Pectin lyase-like"/>
    <property type="match status" value="1"/>
</dbReference>
<dbReference type="EMBL" id="CP089982">
    <property type="protein sequence ID" value="WXA99065.1"/>
    <property type="molecule type" value="Genomic_DNA"/>
</dbReference>
<dbReference type="SUPFAM" id="SSF51126">
    <property type="entry name" value="Pectin lyase-like"/>
    <property type="match status" value="2"/>
</dbReference>